<evidence type="ECO:0000259" key="4">
    <source>
        <dbReference type="Pfam" id="PF00326"/>
    </source>
</evidence>
<feature type="domain" description="Peptidase S9A N-terminal" evidence="5">
    <location>
        <begin position="8"/>
        <end position="402"/>
    </location>
</feature>
<dbReference type="AlphaFoldDB" id="A0A1H1R9Q4"/>
<evidence type="ECO:0000313" key="6">
    <source>
        <dbReference type="EMBL" id="SDS32410.1"/>
    </source>
</evidence>
<dbReference type="PANTHER" id="PTHR42881">
    <property type="entry name" value="PROLYL ENDOPEPTIDASE"/>
    <property type="match status" value="1"/>
</dbReference>
<dbReference type="PANTHER" id="PTHR42881:SF13">
    <property type="entry name" value="PROLYL ENDOPEPTIDASE"/>
    <property type="match status" value="1"/>
</dbReference>
<keyword evidence="1" id="KW-0645">Protease</keyword>
<feature type="domain" description="Peptidase S9 prolyl oligopeptidase catalytic" evidence="4">
    <location>
        <begin position="487"/>
        <end position="688"/>
    </location>
</feature>
<dbReference type="SUPFAM" id="SSF50993">
    <property type="entry name" value="Peptidase/esterase 'gauge' domain"/>
    <property type="match status" value="1"/>
</dbReference>
<dbReference type="InterPro" id="IPR001375">
    <property type="entry name" value="Peptidase_S9_cat"/>
</dbReference>
<dbReference type="GO" id="GO:0004252">
    <property type="term" value="F:serine-type endopeptidase activity"/>
    <property type="evidence" value="ECO:0007669"/>
    <property type="project" value="InterPro"/>
</dbReference>
<gene>
    <name evidence="6" type="ORF">SAMN04489860_1296</name>
</gene>
<dbReference type="InterPro" id="IPR023302">
    <property type="entry name" value="Pept_S9A_N"/>
</dbReference>
<name>A0A1H1R9Q4_9CELL</name>
<dbReference type="Gene3D" id="2.130.10.120">
    <property type="entry name" value="Prolyl oligopeptidase, N-terminal domain"/>
    <property type="match status" value="1"/>
</dbReference>
<keyword evidence="3" id="KW-0720">Serine protease</keyword>
<dbReference type="Gene3D" id="3.40.50.1820">
    <property type="entry name" value="alpha/beta hydrolase"/>
    <property type="match status" value="1"/>
</dbReference>
<proteinExistence type="predicted"/>
<dbReference type="PRINTS" id="PR00862">
    <property type="entry name" value="PROLIGOPTASE"/>
</dbReference>
<dbReference type="eggNOG" id="COG1505">
    <property type="taxonomic scope" value="Bacteria"/>
</dbReference>
<evidence type="ECO:0000256" key="1">
    <source>
        <dbReference type="ARBA" id="ARBA00022670"/>
    </source>
</evidence>
<dbReference type="OrthoDB" id="9801421at2"/>
<evidence type="ECO:0000256" key="2">
    <source>
        <dbReference type="ARBA" id="ARBA00022801"/>
    </source>
</evidence>
<dbReference type="Pfam" id="PF00326">
    <property type="entry name" value="Peptidase_S9"/>
    <property type="match status" value="1"/>
</dbReference>
<protein>
    <submittedName>
        <fullName evidence="6">Prolyl oligopeptidase</fullName>
    </submittedName>
</protein>
<dbReference type="Pfam" id="PF02897">
    <property type="entry name" value="Peptidase_S9_N"/>
    <property type="match status" value="1"/>
</dbReference>
<dbReference type="GO" id="GO:0005829">
    <property type="term" value="C:cytosol"/>
    <property type="evidence" value="ECO:0007669"/>
    <property type="project" value="TreeGrafter"/>
</dbReference>
<sequence>MPLDASSPDPYAWLEEVDGPAALDWVAARNRVTTTDVASTSRFRETERAVREVLDSDDKIPGVSKIGDLYYNFWRDAAHPRGLWRRTTLDSYRTEHPDWETVLDLDALSEAEGTSWVWHGASILRPDCARALVALSPGGSDADVTREFDLVDLRFVPADEGGFVREQAKGSLGWIDEDHVFAATDRGPGTTTTSGYPRTVVRWTRGTPFAEAELVYAGDEDDLSVGAGHSRTPGFERDVVHRARTFYTSETYLLRDGDLTMIDVPPSAEVGFHREWLVIDLREDWTVGGRTFPAGSLLDVDLETFLDGGRELTALFTPGPTTSLAGATWTRHHLVLTTLDDVKDRLEVLTPPPPDAAAGTPWTRAPFDALPALGTVSARAVDREESDDVWLVTTDFLTPSTLATAAVGPGGASAPEPLKQSPAYFETDGLLSEQHFATSDDGTRVPYFVVRPRDLVLDGTAPTLLSGYGGFEISQLPAYSGTVGRAWLSRGGVHVVANIRGGGEYGPGWHQAALRENRHRAFDDFAAVARDLAARRITSAPHLGARGGSNGGLLVGNMLTRHPDLFGALAIAVPLLDMKRYSHLLAGASWIAEYGDPDVPADWEFLQDFSPYHRFDRDRTYPPVLFTTSTKDDRVHPAHARKMAAMMLDAGKDVTYYENVEGGHGGAADNSQAAFMAAVQYEYLWDHLAATDD</sequence>
<accession>A0A1H1R9Q4</accession>
<dbReference type="InterPro" id="IPR029058">
    <property type="entry name" value="AB_hydrolase_fold"/>
</dbReference>
<dbReference type="EMBL" id="LT629776">
    <property type="protein sequence ID" value="SDS32410.1"/>
    <property type="molecule type" value="Genomic_DNA"/>
</dbReference>
<reference evidence="6 7" key="1">
    <citation type="submission" date="2016-10" db="EMBL/GenBank/DDBJ databases">
        <authorList>
            <person name="de Groot N.N."/>
        </authorList>
    </citation>
    <scope>NUCLEOTIDE SEQUENCE [LARGE SCALE GENOMIC DNA]</scope>
    <source>
        <strain evidence="6 7">DSM 22126</strain>
    </source>
</reference>
<dbReference type="InterPro" id="IPR051167">
    <property type="entry name" value="Prolyl_oligopep/macrocyclase"/>
</dbReference>
<evidence type="ECO:0000313" key="7">
    <source>
        <dbReference type="Proteomes" id="UP000185663"/>
    </source>
</evidence>
<keyword evidence="2" id="KW-0378">Hydrolase</keyword>
<dbReference type="GO" id="GO:0070012">
    <property type="term" value="F:oligopeptidase activity"/>
    <property type="evidence" value="ECO:0007669"/>
    <property type="project" value="TreeGrafter"/>
</dbReference>
<dbReference type="RefSeq" id="WP_083372000.1">
    <property type="nucleotide sequence ID" value="NZ_LT629776.1"/>
</dbReference>
<organism evidence="6 7">
    <name type="scientific">Paraoerskovia marina</name>
    <dbReference type="NCBI Taxonomy" id="545619"/>
    <lineage>
        <taxon>Bacteria</taxon>
        <taxon>Bacillati</taxon>
        <taxon>Actinomycetota</taxon>
        <taxon>Actinomycetes</taxon>
        <taxon>Micrococcales</taxon>
        <taxon>Cellulomonadaceae</taxon>
        <taxon>Paraoerskovia</taxon>
    </lineage>
</organism>
<evidence type="ECO:0000256" key="3">
    <source>
        <dbReference type="ARBA" id="ARBA00022825"/>
    </source>
</evidence>
<evidence type="ECO:0000259" key="5">
    <source>
        <dbReference type="Pfam" id="PF02897"/>
    </source>
</evidence>
<dbReference type="STRING" id="545619.SAMN04489860_1296"/>
<dbReference type="InterPro" id="IPR002470">
    <property type="entry name" value="Peptidase_S9A"/>
</dbReference>
<keyword evidence="7" id="KW-1185">Reference proteome</keyword>
<dbReference type="SUPFAM" id="SSF53474">
    <property type="entry name" value="alpha/beta-Hydrolases"/>
    <property type="match status" value="1"/>
</dbReference>
<dbReference type="Proteomes" id="UP000185663">
    <property type="component" value="Chromosome I"/>
</dbReference>
<dbReference type="GO" id="GO:0006508">
    <property type="term" value="P:proteolysis"/>
    <property type="evidence" value="ECO:0007669"/>
    <property type="project" value="UniProtKB-KW"/>
</dbReference>